<dbReference type="AlphaFoldDB" id="A0A812Q256"/>
<evidence type="ECO:0000313" key="1">
    <source>
        <dbReference type="EMBL" id="CAE7370874.1"/>
    </source>
</evidence>
<dbReference type="Proteomes" id="UP000604046">
    <property type="component" value="Unassembled WGS sequence"/>
</dbReference>
<gene>
    <name evidence="1" type="ORF">SNAT2548_LOCUS20238</name>
</gene>
<comment type="caution">
    <text evidence="1">The sequence shown here is derived from an EMBL/GenBank/DDBJ whole genome shotgun (WGS) entry which is preliminary data.</text>
</comment>
<evidence type="ECO:0000313" key="2">
    <source>
        <dbReference type="Proteomes" id="UP000604046"/>
    </source>
</evidence>
<accession>A0A812Q256</accession>
<name>A0A812Q256_9DINO</name>
<organism evidence="1 2">
    <name type="scientific">Symbiodinium natans</name>
    <dbReference type="NCBI Taxonomy" id="878477"/>
    <lineage>
        <taxon>Eukaryota</taxon>
        <taxon>Sar</taxon>
        <taxon>Alveolata</taxon>
        <taxon>Dinophyceae</taxon>
        <taxon>Suessiales</taxon>
        <taxon>Symbiodiniaceae</taxon>
        <taxon>Symbiodinium</taxon>
    </lineage>
</organism>
<protein>
    <submittedName>
        <fullName evidence="1">Uncharacterized protein</fullName>
    </submittedName>
</protein>
<sequence>MSVACSGKWPRAHQDENALNPIPRAAQTLMQQACANHHSAGLLPPTRPPHLAVPPPPPEGMVRITVVTPRKGRYELQLCEDAVPEDIRRGLLEAKRFAKFYREPMLPKSRDDVEVRFVYRGVPLGPAETLKQRCLAGEQLLAVPGIKEPRNSLRLAAPRGLLMTSSRAWKPSQARQPREALIIEPEIGTYSANLVQLI</sequence>
<reference evidence="1" key="1">
    <citation type="submission" date="2021-02" db="EMBL/GenBank/DDBJ databases">
        <authorList>
            <person name="Dougan E. K."/>
            <person name="Rhodes N."/>
            <person name="Thang M."/>
            <person name="Chan C."/>
        </authorList>
    </citation>
    <scope>NUCLEOTIDE SEQUENCE</scope>
</reference>
<dbReference type="EMBL" id="CAJNDS010002204">
    <property type="protein sequence ID" value="CAE7370874.1"/>
    <property type="molecule type" value="Genomic_DNA"/>
</dbReference>
<keyword evidence="2" id="KW-1185">Reference proteome</keyword>
<proteinExistence type="predicted"/>
<dbReference type="OrthoDB" id="435584at2759"/>